<dbReference type="EMBL" id="ML976677">
    <property type="protein sequence ID" value="KAF1973947.1"/>
    <property type="molecule type" value="Genomic_DNA"/>
</dbReference>
<reference evidence="2" key="1">
    <citation type="journal article" date="2020" name="Stud. Mycol.">
        <title>101 Dothideomycetes genomes: a test case for predicting lifestyles and emergence of pathogens.</title>
        <authorList>
            <person name="Haridas S."/>
            <person name="Albert R."/>
            <person name="Binder M."/>
            <person name="Bloem J."/>
            <person name="Labutti K."/>
            <person name="Salamov A."/>
            <person name="Andreopoulos B."/>
            <person name="Baker S."/>
            <person name="Barry K."/>
            <person name="Bills G."/>
            <person name="Bluhm B."/>
            <person name="Cannon C."/>
            <person name="Castanera R."/>
            <person name="Culley D."/>
            <person name="Daum C."/>
            <person name="Ezra D."/>
            <person name="Gonzalez J."/>
            <person name="Henrissat B."/>
            <person name="Kuo A."/>
            <person name="Liang C."/>
            <person name="Lipzen A."/>
            <person name="Lutzoni F."/>
            <person name="Magnuson J."/>
            <person name="Mondo S."/>
            <person name="Nolan M."/>
            <person name="Ohm R."/>
            <person name="Pangilinan J."/>
            <person name="Park H.-J."/>
            <person name="Ramirez L."/>
            <person name="Alfaro M."/>
            <person name="Sun H."/>
            <person name="Tritt A."/>
            <person name="Yoshinaga Y."/>
            <person name="Zwiers L.-H."/>
            <person name="Turgeon B."/>
            <person name="Goodwin S."/>
            <person name="Spatafora J."/>
            <person name="Crous P."/>
            <person name="Grigoriev I."/>
        </authorList>
    </citation>
    <scope>NUCLEOTIDE SEQUENCE</scope>
    <source>
        <strain evidence="2">CBS 107.79</strain>
    </source>
</reference>
<dbReference type="Proteomes" id="UP000800036">
    <property type="component" value="Unassembled WGS sequence"/>
</dbReference>
<feature type="region of interest" description="Disordered" evidence="1">
    <location>
        <begin position="147"/>
        <end position="170"/>
    </location>
</feature>
<evidence type="ECO:0000256" key="1">
    <source>
        <dbReference type="SAM" id="MobiDB-lite"/>
    </source>
</evidence>
<organism evidence="2 3">
    <name type="scientific">Bimuria novae-zelandiae CBS 107.79</name>
    <dbReference type="NCBI Taxonomy" id="1447943"/>
    <lineage>
        <taxon>Eukaryota</taxon>
        <taxon>Fungi</taxon>
        <taxon>Dikarya</taxon>
        <taxon>Ascomycota</taxon>
        <taxon>Pezizomycotina</taxon>
        <taxon>Dothideomycetes</taxon>
        <taxon>Pleosporomycetidae</taxon>
        <taxon>Pleosporales</taxon>
        <taxon>Massarineae</taxon>
        <taxon>Didymosphaeriaceae</taxon>
        <taxon>Bimuria</taxon>
    </lineage>
</organism>
<feature type="compositionally biased region" description="Basic and acidic residues" evidence="1">
    <location>
        <begin position="153"/>
        <end position="166"/>
    </location>
</feature>
<dbReference type="OrthoDB" id="5985073at2759"/>
<gene>
    <name evidence="2" type="ORF">BU23DRAFT_120106</name>
</gene>
<accession>A0A6A5VKL3</accession>
<name>A0A6A5VKL3_9PLEO</name>
<dbReference type="AlphaFoldDB" id="A0A6A5VKL3"/>
<keyword evidence="3" id="KW-1185">Reference proteome</keyword>
<evidence type="ECO:0000313" key="2">
    <source>
        <dbReference type="EMBL" id="KAF1973947.1"/>
    </source>
</evidence>
<proteinExistence type="predicted"/>
<sequence length="331" mass="38041">MIVYLAARRPNLRYLGCKIRSGEWATMDEEYRQKGNTKKDFADAFYNTELPASLRYVQLNFIGKTEDGMRGQRKQLPDRVYPTPFDFSSSLRVLSYQLRKMEIRVMVDETHFWPRSKDSATSSNFWPNLESLNVMFAVGTPSGSRYFKGPLGEGRDTKGNRTREEDAYPAFGNNYDGRVTECLCGSSEQDVPPTWFRATPHDESINHFLEVFANAAANMPKLTEALIWMPLYFFPEGTTESDDEYEEISDQGQRYRSRRLSSYDLTAIAKYPEANLAWGIAYVAPGGAPFDDGEGNYPSRQFCRELHSGDLTQNCTRHFRRSDNLKPKHLR</sequence>
<evidence type="ECO:0000313" key="3">
    <source>
        <dbReference type="Proteomes" id="UP000800036"/>
    </source>
</evidence>
<protein>
    <submittedName>
        <fullName evidence="2">Uncharacterized protein</fullName>
    </submittedName>
</protein>